<organism evidence="1 2">
    <name type="scientific">Anoxynatronum sibiricum</name>
    <dbReference type="NCBI Taxonomy" id="210623"/>
    <lineage>
        <taxon>Bacteria</taxon>
        <taxon>Bacillati</taxon>
        <taxon>Bacillota</taxon>
        <taxon>Clostridia</taxon>
        <taxon>Eubacteriales</taxon>
        <taxon>Clostridiaceae</taxon>
        <taxon>Anoxynatronum</taxon>
    </lineage>
</organism>
<dbReference type="EMBL" id="JBCITM010000006">
    <property type="protein sequence ID" value="MEN1760236.1"/>
    <property type="molecule type" value="Genomic_DNA"/>
</dbReference>
<sequence length="63" mass="7115">MEIIIVGFLFMIVMSVMSSTTKDEKKKEEYKQTVSDFWNGGTGGATMRVAESIDRHRILRSAS</sequence>
<evidence type="ECO:0000313" key="2">
    <source>
        <dbReference type="Proteomes" id="UP001407405"/>
    </source>
</evidence>
<comment type="caution">
    <text evidence="1">The sequence shown here is derived from an EMBL/GenBank/DDBJ whole genome shotgun (WGS) entry which is preliminary data.</text>
</comment>
<gene>
    <name evidence="1" type="ORF">AAIG11_07120</name>
</gene>
<keyword evidence="2" id="KW-1185">Reference proteome</keyword>
<protein>
    <submittedName>
        <fullName evidence="1">Uncharacterized protein</fullName>
    </submittedName>
</protein>
<accession>A0ABU9VSX0</accession>
<name>A0ABU9VSX0_9CLOT</name>
<dbReference type="RefSeq" id="WP_343185560.1">
    <property type="nucleotide sequence ID" value="NZ_JBCITM010000006.1"/>
</dbReference>
<reference evidence="1 2" key="1">
    <citation type="submission" date="2024-04" db="EMBL/GenBank/DDBJ databases">
        <title>Genome sequencing and metabolic network reconstruction of aminoacids and betaine degradation by Anoxynatronum sibiricum.</title>
        <authorList>
            <person name="Detkova E.N."/>
            <person name="Boltjanskaja Y.V."/>
            <person name="Mardanov A.V."/>
            <person name="Kevbrin V."/>
        </authorList>
    </citation>
    <scope>NUCLEOTIDE SEQUENCE [LARGE SCALE GENOMIC DNA]</scope>
    <source>
        <strain evidence="1 2">Z-7981</strain>
    </source>
</reference>
<dbReference type="Proteomes" id="UP001407405">
    <property type="component" value="Unassembled WGS sequence"/>
</dbReference>
<proteinExistence type="predicted"/>
<evidence type="ECO:0000313" key="1">
    <source>
        <dbReference type="EMBL" id="MEN1760236.1"/>
    </source>
</evidence>